<evidence type="ECO:0000256" key="1">
    <source>
        <dbReference type="ARBA" id="ARBA00004162"/>
    </source>
</evidence>
<comment type="similarity">
    <text evidence="2 7">Belongs to the ExbD/TolR family.</text>
</comment>
<gene>
    <name evidence="8" type="ORF">SAMN06296008_103170</name>
</gene>
<keyword evidence="7" id="KW-0653">Protein transport</keyword>
<dbReference type="PANTHER" id="PTHR30558">
    <property type="entry name" value="EXBD MEMBRANE COMPONENT OF PMF-DRIVEN MACROMOLECULE IMPORT SYSTEM"/>
    <property type="match status" value="1"/>
</dbReference>
<evidence type="ECO:0000313" key="8">
    <source>
        <dbReference type="EMBL" id="SMC37146.1"/>
    </source>
</evidence>
<evidence type="ECO:0000256" key="6">
    <source>
        <dbReference type="ARBA" id="ARBA00023136"/>
    </source>
</evidence>
<keyword evidence="4 7" id="KW-0812">Transmembrane</keyword>
<dbReference type="AlphaFoldDB" id="A0A1W1YLZ6"/>
<keyword evidence="6" id="KW-0472">Membrane</keyword>
<dbReference type="InterPro" id="IPR003400">
    <property type="entry name" value="ExbD"/>
</dbReference>
<dbReference type="GO" id="GO:0005886">
    <property type="term" value="C:plasma membrane"/>
    <property type="evidence" value="ECO:0007669"/>
    <property type="project" value="UniProtKB-SubCell"/>
</dbReference>
<sequence>MKRFAETTKRKSRIEIIPMIDVMMFLLVFFVLISLNVIPALGLKTKLPTSSSATQENPPKRIIVTLLRDGTIQADGQLLGNLEELTKLINLKKQEYSNNYTVVIQGDEAASMQSLIDVMDVLKKNNVESMTISAKRKA</sequence>
<evidence type="ECO:0000256" key="5">
    <source>
        <dbReference type="ARBA" id="ARBA00022989"/>
    </source>
</evidence>
<protein>
    <submittedName>
        <fullName evidence="8">Outer membrane transport energization protein ExbD</fullName>
    </submittedName>
</protein>
<evidence type="ECO:0000313" key="9">
    <source>
        <dbReference type="Proteomes" id="UP000192708"/>
    </source>
</evidence>
<accession>A0A1W1YLZ6</accession>
<dbReference type="STRING" id="1938817.SAMN06296008_103170"/>
<evidence type="ECO:0000256" key="4">
    <source>
        <dbReference type="ARBA" id="ARBA00022692"/>
    </source>
</evidence>
<dbReference type="EMBL" id="FWXJ01000003">
    <property type="protein sequence ID" value="SMC37146.1"/>
    <property type="molecule type" value="Genomic_DNA"/>
</dbReference>
<name>A0A1W1YLZ6_9BURK</name>
<keyword evidence="9" id="KW-1185">Reference proteome</keyword>
<dbReference type="Pfam" id="PF02472">
    <property type="entry name" value="ExbD"/>
    <property type="match status" value="1"/>
</dbReference>
<dbReference type="RefSeq" id="WP_084282887.1">
    <property type="nucleotide sequence ID" value="NZ_FWXJ01000003.1"/>
</dbReference>
<dbReference type="OrthoDB" id="9793581at2"/>
<proteinExistence type="inferred from homology"/>
<dbReference type="GO" id="GO:0022857">
    <property type="term" value="F:transmembrane transporter activity"/>
    <property type="evidence" value="ECO:0007669"/>
    <property type="project" value="InterPro"/>
</dbReference>
<dbReference type="GO" id="GO:0015031">
    <property type="term" value="P:protein transport"/>
    <property type="evidence" value="ECO:0007669"/>
    <property type="project" value="UniProtKB-KW"/>
</dbReference>
<organism evidence="8 9">
    <name type="scientific">Polynucleobacter kasalickyi</name>
    <dbReference type="NCBI Taxonomy" id="1938817"/>
    <lineage>
        <taxon>Bacteria</taxon>
        <taxon>Pseudomonadati</taxon>
        <taxon>Pseudomonadota</taxon>
        <taxon>Betaproteobacteria</taxon>
        <taxon>Burkholderiales</taxon>
        <taxon>Burkholderiaceae</taxon>
        <taxon>Polynucleobacter</taxon>
    </lineage>
</organism>
<keyword evidence="5" id="KW-1133">Transmembrane helix</keyword>
<comment type="subcellular location">
    <subcellularLocation>
        <location evidence="1">Cell membrane</location>
        <topology evidence="1">Single-pass membrane protein</topology>
    </subcellularLocation>
    <subcellularLocation>
        <location evidence="7">Cell membrane</location>
        <topology evidence="7">Single-pass type II membrane protein</topology>
    </subcellularLocation>
</comment>
<dbReference type="PANTHER" id="PTHR30558:SF3">
    <property type="entry name" value="BIOPOLYMER TRANSPORT PROTEIN EXBD-RELATED"/>
    <property type="match status" value="1"/>
</dbReference>
<dbReference type="Gene3D" id="3.30.420.270">
    <property type="match status" value="1"/>
</dbReference>
<reference evidence="8 9" key="1">
    <citation type="submission" date="2017-04" db="EMBL/GenBank/DDBJ databases">
        <authorList>
            <person name="Afonso C.L."/>
            <person name="Miller P.J."/>
            <person name="Scott M.A."/>
            <person name="Spackman E."/>
            <person name="Goraichik I."/>
            <person name="Dimitrov K.M."/>
            <person name="Suarez D.L."/>
            <person name="Swayne D.E."/>
        </authorList>
    </citation>
    <scope>NUCLEOTIDE SEQUENCE [LARGE SCALE GENOMIC DNA]</scope>
    <source>
        <strain evidence="8 9">VK13</strain>
    </source>
</reference>
<keyword evidence="3" id="KW-1003">Cell membrane</keyword>
<dbReference type="Proteomes" id="UP000192708">
    <property type="component" value="Unassembled WGS sequence"/>
</dbReference>
<evidence type="ECO:0000256" key="3">
    <source>
        <dbReference type="ARBA" id="ARBA00022475"/>
    </source>
</evidence>
<keyword evidence="7" id="KW-0813">Transport</keyword>
<evidence type="ECO:0000256" key="2">
    <source>
        <dbReference type="ARBA" id="ARBA00005811"/>
    </source>
</evidence>
<evidence type="ECO:0000256" key="7">
    <source>
        <dbReference type="RuleBase" id="RU003879"/>
    </source>
</evidence>